<gene>
    <name evidence="8" type="ORF">AB675_3804</name>
</gene>
<comment type="caution">
    <text evidence="8">The sequence shown here is derived from an EMBL/GenBank/DDBJ whole genome shotgun (WGS) entry which is preliminary data.</text>
</comment>
<dbReference type="GO" id="GO:0005762">
    <property type="term" value="C:mitochondrial large ribosomal subunit"/>
    <property type="evidence" value="ECO:0007669"/>
    <property type="project" value="TreeGrafter"/>
</dbReference>
<sequence>MPPKAPSLALLQVFSPALRHDFLVPQSISPQCVRTIRNTAARVRKKAEHIGWMPREKYAKITSLDKLHRRQRDQRVQQRLDSQQRATGMIFAPTPIARSPMSTAAAPVPESPTAAPAADALFSSTSTSTPAPTPTPTPTSPETTAPFQPNPGPTPTTLPFKLPYLITRTKSLNLPVYEQTKGGGTSQLTIIRKITGDIPTFQRHIHQALFPSESEDFKDKRGRKKKWVSLNENTGHVVVRGWRGAEVKRWLELGGF</sequence>
<keyword evidence="5" id="KW-0687">Ribonucleoprotein</keyword>
<evidence type="ECO:0000256" key="3">
    <source>
        <dbReference type="ARBA" id="ARBA00022980"/>
    </source>
</evidence>
<evidence type="ECO:0000256" key="1">
    <source>
        <dbReference type="ARBA" id="ARBA00004173"/>
    </source>
</evidence>
<dbReference type="RefSeq" id="XP_017995191.1">
    <property type="nucleotide sequence ID" value="XM_018143888.1"/>
</dbReference>
<dbReference type="VEuPathDB" id="FungiDB:AB675_3804"/>
<dbReference type="AlphaFoldDB" id="A0A0N0NI23"/>
<dbReference type="GO" id="GO:0003735">
    <property type="term" value="F:structural constituent of ribosome"/>
    <property type="evidence" value="ECO:0007669"/>
    <property type="project" value="InterPro"/>
</dbReference>
<dbReference type="EMBL" id="LFJN01000042">
    <property type="protein sequence ID" value="KPI35228.1"/>
    <property type="molecule type" value="Genomic_DNA"/>
</dbReference>
<dbReference type="OrthoDB" id="19439at2759"/>
<dbReference type="STRING" id="1664694.A0A0N0NI23"/>
<dbReference type="Proteomes" id="UP000038010">
    <property type="component" value="Unassembled WGS sequence"/>
</dbReference>
<keyword evidence="3" id="KW-0689">Ribosomal protein</keyword>
<evidence type="ECO:0000313" key="9">
    <source>
        <dbReference type="Proteomes" id="UP000038010"/>
    </source>
</evidence>
<evidence type="ECO:0000256" key="4">
    <source>
        <dbReference type="ARBA" id="ARBA00023128"/>
    </source>
</evidence>
<evidence type="ECO:0000256" key="5">
    <source>
        <dbReference type="ARBA" id="ARBA00023274"/>
    </source>
</evidence>
<evidence type="ECO:0000313" key="8">
    <source>
        <dbReference type="EMBL" id="KPI35228.1"/>
    </source>
</evidence>
<dbReference type="Pfam" id="PF05046">
    <property type="entry name" value="Img2"/>
    <property type="match status" value="1"/>
</dbReference>
<dbReference type="PANTHER" id="PTHR13477">
    <property type="entry name" value="MITOCHONDRIAL 39S RIBOSOMAL PROTEIN L49"/>
    <property type="match status" value="1"/>
</dbReference>
<keyword evidence="9" id="KW-1185">Reference proteome</keyword>
<comment type="subcellular location">
    <subcellularLocation>
        <location evidence="1">Mitochondrion</location>
    </subcellularLocation>
</comment>
<accession>A0A0N0NI23</accession>
<evidence type="ECO:0000256" key="2">
    <source>
        <dbReference type="ARBA" id="ARBA00005677"/>
    </source>
</evidence>
<evidence type="ECO:0000256" key="6">
    <source>
        <dbReference type="ARBA" id="ARBA00035191"/>
    </source>
</evidence>
<dbReference type="PANTHER" id="PTHR13477:SF0">
    <property type="entry name" value="LARGE RIBOSOMAL SUBUNIT PROTEIN ML49"/>
    <property type="match status" value="1"/>
</dbReference>
<protein>
    <recommendedName>
        <fullName evidence="6">Large ribosomal subunit protein mL49</fullName>
    </recommendedName>
</protein>
<organism evidence="8 9">
    <name type="scientific">Cyphellophora attinorum</name>
    <dbReference type="NCBI Taxonomy" id="1664694"/>
    <lineage>
        <taxon>Eukaryota</taxon>
        <taxon>Fungi</taxon>
        <taxon>Dikarya</taxon>
        <taxon>Ascomycota</taxon>
        <taxon>Pezizomycotina</taxon>
        <taxon>Eurotiomycetes</taxon>
        <taxon>Chaetothyriomycetidae</taxon>
        <taxon>Chaetothyriales</taxon>
        <taxon>Cyphellophoraceae</taxon>
        <taxon>Cyphellophora</taxon>
    </lineage>
</organism>
<dbReference type="Gene3D" id="3.30.780.10">
    <property type="entry name" value="SUI1-like domain"/>
    <property type="match status" value="1"/>
</dbReference>
<dbReference type="InterPro" id="IPR007740">
    <property type="entry name" value="Ribosomal_mL49"/>
</dbReference>
<keyword evidence="4" id="KW-0496">Mitochondrion</keyword>
<reference evidence="8 9" key="1">
    <citation type="submission" date="2015-06" db="EMBL/GenBank/DDBJ databases">
        <title>Draft genome of the ant-associated black yeast Phialophora attae CBS 131958.</title>
        <authorList>
            <person name="Moreno L.F."/>
            <person name="Stielow B.J."/>
            <person name="de Hoog S."/>
            <person name="Vicente V.A."/>
            <person name="Weiss V.A."/>
            <person name="de Vries M."/>
            <person name="Cruz L.M."/>
            <person name="Souza E.M."/>
        </authorList>
    </citation>
    <scope>NUCLEOTIDE SEQUENCE [LARGE SCALE GENOMIC DNA]</scope>
    <source>
        <strain evidence="8 9">CBS 131958</strain>
    </source>
</reference>
<dbReference type="GeneID" id="28735768"/>
<evidence type="ECO:0000256" key="7">
    <source>
        <dbReference type="SAM" id="MobiDB-lite"/>
    </source>
</evidence>
<dbReference type="GO" id="GO:0006412">
    <property type="term" value="P:translation"/>
    <property type="evidence" value="ECO:0007669"/>
    <property type="project" value="InterPro"/>
</dbReference>
<name>A0A0N0NI23_9EURO</name>
<feature type="region of interest" description="Disordered" evidence="7">
    <location>
        <begin position="123"/>
        <end position="160"/>
    </location>
</feature>
<comment type="similarity">
    <text evidence="2">Belongs to the mitochondrion-specific ribosomal protein mL49 family.</text>
</comment>
<proteinExistence type="inferred from homology"/>